<dbReference type="KEGG" id="nre:BES08_27340"/>
<protein>
    <recommendedName>
        <fullName evidence="17">TonB-dependent receptor</fullName>
    </recommendedName>
</protein>
<evidence type="ECO:0008006" key="17">
    <source>
        <dbReference type="Google" id="ProtNLM"/>
    </source>
</evidence>
<dbReference type="InterPro" id="IPR000531">
    <property type="entry name" value="Beta-barrel_TonB"/>
</dbReference>
<evidence type="ECO:0000256" key="3">
    <source>
        <dbReference type="ARBA" id="ARBA00022452"/>
    </source>
</evidence>
<keyword evidence="15" id="KW-0614">Plasmid</keyword>
<comment type="subcellular location">
    <subcellularLocation>
        <location evidence="1 11">Cell outer membrane</location>
        <topology evidence="1 11">Multi-pass membrane protein</topology>
    </subcellularLocation>
</comment>
<evidence type="ECO:0000256" key="12">
    <source>
        <dbReference type="RuleBase" id="RU003357"/>
    </source>
</evidence>
<dbReference type="CDD" id="cd01347">
    <property type="entry name" value="ligand_gated_channel"/>
    <property type="match status" value="1"/>
</dbReference>
<evidence type="ECO:0000256" key="5">
    <source>
        <dbReference type="ARBA" id="ARBA00022692"/>
    </source>
</evidence>
<keyword evidence="7" id="KW-0406">Ion transport</keyword>
<dbReference type="InterPro" id="IPR012910">
    <property type="entry name" value="Plug_dom"/>
</dbReference>
<reference evidence="16" key="1">
    <citation type="journal article" date="2017" name="J. Biotechnol.">
        <title>Complete genome sequence of Novosphingobium resinovorum SA1, a versatile xenobiotic-degrading bacterium capable of utilizing sulfanilic acid.</title>
        <authorList>
            <person name="Hegedus B."/>
            <person name="Kos P.B."/>
            <person name="Balint B."/>
            <person name="Maroti G."/>
            <person name="Gan H.M."/>
            <person name="Perei K."/>
            <person name="Rakhely G."/>
        </authorList>
    </citation>
    <scope>NUCLEOTIDE SEQUENCE [LARGE SCALE GENOMIC DNA]</scope>
    <source>
        <strain evidence="16">SA1</strain>
    </source>
</reference>
<evidence type="ECO:0000256" key="11">
    <source>
        <dbReference type="PROSITE-ProRule" id="PRU01360"/>
    </source>
</evidence>
<dbReference type="Pfam" id="PF00593">
    <property type="entry name" value="TonB_dep_Rec_b-barrel"/>
    <property type="match status" value="1"/>
</dbReference>
<dbReference type="InterPro" id="IPR036942">
    <property type="entry name" value="Beta-barrel_TonB_sf"/>
</dbReference>
<feature type="domain" description="TonB-dependent receptor plug" evidence="14">
    <location>
        <begin position="46"/>
        <end position="151"/>
    </location>
</feature>
<dbReference type="RefSeq" id="WP_069709948.1">
    <property type="nucleotide sequence ID" value="NZ_CP017077.1"/>
</dbReference>
<keyword evidence="8 12" id="KW-0798">TonB box</keyword>
<evidence type="ECO:0000256" key="1">
    <source>
        <dbReference type="ARBA" id="ARBA00004571"/>
    </source>
</evidence>
<evidence type="ECO:0000256" key="8">
    <source>
        <dbReference type="ARBA" id="ARBA00023077"/>
    </source>
</evidence>
<evidence type="ECO:0000313" key="15">
    <source>
        <dbReference type="EMBL" id="AOR80561.1"/>
    </source>
</evidence>
<evidence type="ECO:0000259" key="13">
    <source>
        <dbReference type="Pfam" id="PF00593"/>
    </source>
</evidence>
<dbReference type="Proteomes" id="UP000094626">
    <property type="component" value="Plasmid pSA2"/>
</dbReference>
<dbReference type="Gene3D" id="2.40.170.20">
    <property type="entry name" value="TonB-dependent receptor, beta-barrel domain"/>
    <property type="match status" value="1"/>
</dbReference>
<keyword evidence="6" id="KW-0408">Iron</keyword>
<dbReference type="Pfam" id="PF07715">
    <property type="entry name" value="Plug"/>
    <property type="match status" value="1"/>
</dbReference>
<accession>A0A1D8AET8</accession>
<dbReference type="GO" id="GO:0006826">
    <property type="term" value="P:iron ion transport"/>
    <property type="evidence" value="ECO:0007669"/>
    <property type="project" value="UniProtKB-KW"/>
</dbReference>
<evidence type="ECO:0000313" key="16">
    <source>
        <dbReference type="Proteomes" id="UP000094626"/>
    </source>
</evidence>
<comment type="similarity">
    <text evidence="11 12">Belongs to the TonB-dependent receptor family.</text>
</comment>
<evidence type="ECO:0000256" key="7">
    <source>
        <dbReference type="ARBA" id="ARBA00023065"/>
    </source>
</evidence>
<gene>
    <name evidence="15" type="ORF">BES08_27340</name>
</gene>
<dbReference type="GO" id="GO:0009279">
    <property type="term" value="C:cell outer membrane"/>
    <property type="evidence" value="ECO:0007669"/>
    <property type="project" value="UniProtKB-SubCell"/>
</dbReference>
<keyword evidence="5 11" id="KW-0812">Transmembrane</keyword>
<keyword evidence="3 11" id="KW-1134">Transmembrane beta strand</keyword>
<dbReference type="PANTHER" id="PTHR32552:SF81">
    <property type="entry name" value="TONB-DEPENDENT OUTER MEMBRANE RECEPTOR"/>
    <property type="match status" value="1"/>
</dbReference>
<proteinExistence type="inferred from homology"/>
<keyword evidence="4" id="KW-0410">Iron transport</keyword>
<evidence type="ECO:0000256" key="6">
    <source>
        <dbReference type="ARBA" id="ARBA00023004"/>
    </source>
</evidence>
<geneLocation type="plasmid" evidence="15 16">
    <name>pSA2</name>
</geneLocation>
<dbReference type="PANTHER" id="PTHR32552">
    <property type="entry name" value="FERRICHROME IRON RECEPTOR-RELATED"/>
    <property type="match status" value="1"/>
</dbReference>
<name>A0A1D8AET8_9SPHN</name>
<dbReference type="PROSITE" id="PS52016">
    <property type="entry name" value="TONB_DEPENDENT_REC_3"/>
    <property type="match status" value="1"/>
</dbReference>
<dbReference type="SUPFAM" id="SSF56935">
    <property type="entry name" value="Porins"/>
    <property type="match status" value="1"/>
</dbReference>
<keyword evidence="10 11" id="KW-0998">Cell outer membrane</keyword>
<sequence>MAIACVVAATPNIAFAQSTPPPERAPQANAAIEEIVVTAQKRSERIQDVPISITAITGDSVTRRGINTADELTTAVPSLTWQKSYNGAPFIRGVGKPIVTAGNESSVGIFVDGVLQISPLMTNFALNNVERVEVLKGPQGTLFGRNSNGGVINITTREPSHKPTLDASIGYANYETVEGKFYASTGLSDTLAVSVAGAYYDQSDGWGRNVTTGEDAYTEKSHDVRAKLLWEPTDRTKITLTGEYHFMRSQSNAYSPMAGTTALDGSTTAGFYNLTSDYDTYVRTKVGAGSLSVRHDMGWAQLVSISAYTDVRTFWPYDSDGSPTANLQGPIWETAKGFTQEVQLVSPSQGNFKWVAGLYYMYFDAAFNPIELNGAELGGAKLEIFGDTKANSYAGFGEATWTFLPNTNLIVGGRMTFDSRSVSGHTDVDGAPGAVTRQSKNFSQPTWRVTLNHSFDPDLMVYGTVSTGYNSGQFNTGNAAAPAVQPEKLTAYEVGFKAQLFDRRFQLNASAFHYDYKDLQVTIVENAVTLQTNAAKAKIDGFEVESTIVPIPGLYLDASVAYTNARYSDYENAQFYVPLTGGGYTTTTGDATGNRLQSAPRWSMTAGARYDIETDAGRFTPAVNYTRRGPYYWDTQNIVREPTQNLLGASLTYTSPDDRWSLRLWGKNLLNDKIRAWTIQRVELFGSTPSAPRTYGATLGVKM</sequence>
<dbReference type="EMBL" id="CP017077">
    <property type="protein sequence ID" value="AOR80561.1"/>
    <property type="molecule type" value="Genomic_DNA"/>
</dbReference>
<organism evidence="15 16">
    <name type="scientific">Novosphingobium resinovorum</name>
    <dbReference type="NCBI Taxonomy" id="158500"/>
    <lineage>
        <taxon>Bacteria</taxon>
        <taxon>Pseudomonadati</taxon>
        <taxon>Pseudomonadota</taxon>
        <taxon>Alphaproteobacteria</taxon>
        <taxon>Sphingomonadales</taxon>
        <taxon>Sphingomonadaceae</taxon>
        <taxon>Novosphingobium</taxon>
    </lineage>
</organism>
<dbReference type="AlphaFoldDB" id="A0A1D8AET8"/>
<evidence type="ECO:0000259" key="14">
    <source>
        <dbReference type="Pfam" id="PF07715"/>
    </source>
</evidence>
<dbReference type="InterPro" id="IPR039426">
    <property type="entry name" value="TonB-dep_rcpt-like"/>
</dbReference>
<evidence type="ECO:0000256" key="2">
    <source>
        <dbReference type="ARBA" id="ARBA00022448"/>
    </source>
</evidence>
<evidence type="ECO:0000256" key="4">
    <source>
        <dbReference type="ARBA" id="ARBA00022496"/>
    </source>
</evidence>
<keyword evidence="9 11" id="KW-0472">Membrane</keyword>
<feature type="domain" description="TonB-dependent receptor-like beta-barrel" evidence="13">
    <location>
        <begin position="243"/>
        <end position="669"/>
    </location>
</feature>
<evidence type="ECO:0000256" key="9">
    <source>
        <dbReference type="ARBA" id="ARBA00023136"/>
    </source>
</evidence>
<keyword evidence="16" id="KW-1185">Reference proteome</keyword>
<keyword evidence="2 11" id="KW-0813">Transport</keyword>
<evidence type="ECO:0000256" key="10">
    <source>
        <dbReference type="ARBA" id="ARBA00023237"/>
    </source>
</evidence>